<feature type="binding site" description="distal binding residue" evidence="5">
    <location>
        <position position="151"/>
    </location>
    <ligand>
        <name>heme</name>
        <dbReference type="ChEBI" id="CHEBI:30413"/>
    </ligand>
    <ligandPart>
        <name>Fe</name>
        <dbReference type="ChEBI" id="CHEBI:18248"/>
    </ligandPart>
</feature>
<dbReference type="InterPro" id="IPR007138">
    <property type="entry name" value="ABM_dom"/>
</dbReference>
<keyword evidence="2 5" id="KW-0349">Heme</keyword>
<keyword evidence="7" id="KW-0503">Monooxygenase</keyword>
<keyword evidence="3 5" id="KW-0479">Metal-binding</keyword>
<dbReference type="InterPro" id="IPR001486">
    <property type="entry name" value="Hemoglobin_trunc"/>
</dbReference>
<dbReference type="Pfam" id="PF03992">
    <property type="entry name" value="ABM"/>
    <property type="match status" value="1"/>
</dbReference>
<evidence type="ECO:0000256" key="5">
    <source>
        <dbReference type="PIRSR" id="PIRSR601486-1"/>
    </source>
</evidence>
<sequence>MTTQTVEYIRYRIPEARSAEFLSAYTRASRLLAASPHCVAYELDRCEEDFEHYVLRIVWTSTADHVEGFRTSELFPDFLAEIRPYVGNIDEMRHYKPTTVRGKGSAEPTLYERAGGAEGLARLVSAFHARAVRDELLGPLVAELPDEYADHVALWLAEMFGGPGPSGQSRMVAWHAGREISAVQWRRWVNLMHDAADEAGLPSSPAFRSAFAGCLEWGAAPPISG</sequence>
<accession>A0AAU8IX80</accession>
<keyword evidence="4 5" id="KW-0408">Iron</keyword>
<proteinExistence type="predicted"/>
<dbReference type="InterPro" id="IPR009050">
    <property type="entry name" value="Globin-like_sf"/>
</dbReference>
<dbReference type="Gene3D" id="3.30.70.100">
    <property type="match status" value="1"/>
</dbReference>
<dbReference type="KEGG" id="stac:ABII15_24375"/>
<dbReference type="Gene3D" id="1.10.490.10">
    <property type="entry name" value="Globins"/>
    <property type="match status" value="1"/>
</dbReference>
<dbReference type="EMBL" id="CP159534">
    <property type="protein sequence ID" value="XCJ72904.1"/>
    <property type="molecule type" value="Genomic_DNA"/>
</dbReference>
<evidence type="ECO:0000259" key="6">
    <source>
        <dbReference type="PROSITE" id="PS51725"/>
    </source>
</evidence>
<dbReference type="Pfam" id="PF01152">
    <property type="entry name" value="Bac_globin"/>
    <property type="match status" value="1"/>
</dbReference>
<dbReference type="SUPFAM" id="SSF54909">
    <property type="entry name" value="Dimeric alpha+beta barrel"/>
    <property type="match status" value="1"/>
</dbReference>
<name>A0AAU8IX80_9ACTN</name>
<dbReference type="GO" id="GO:0046872">
    <property type="term" value="F:metal ion binding"/>
    <property type="evidence" value="ECO:0007669"/>
    <property type="project" value="UniProtKB-KW"/>
</dbReference>
<dbReference type="PROSITE" id="PS51725">
    <property type="entry name" value="ABM"/>
    <property type="match status" value="1"/>
</dbReference>
<keyword evidence="1" id="KW-0813">Transport</keyword>
<dbReference type="GO" id="GO:0019825">
    <property type="term" value="F:oxygen binding"/>
    <property type="evidence" value="ECO:0007669"/>
    <property type="project" value="InterPro"/>
</dbReference>
<feature type="domain" description="ABM" evidence="6">
    <location>
        <begin position="5"/>
        <end position="95"/>
    </location>
</feature>
<evidence type="ECO:0000313" key="7">
    <source>
        <dbReference type="EMBL" id="XCJ72904.1"/>
    </source>
</evidence>
<feature type="binding site" description="distal binding residue" evidence="5">
    <location>
        <position position="175"/>
    </location>
    <ligand>
        <name>heme</name>
        <dbReference type="ChEBI" id="CHEBI:30413"/>
    </ligand>
    <ligandPart>
        <name>Fe</name>
        <dbReference type="ChEBI" id="CHEBI:18248"/>
    </ligandPart>
</feature>
<reference evidence="7" key="1">
    <citation type="submission" date="2024-06" db="EMBL/GenBank/DDBJ databases">
        <title>Streptomyces sp. strain HUAS MG91 genome sequences.</title>
        <authorList>
            <person name="Mo P."/>
        </authorList>
    </citation>
    <scope>NUCLEOTIDE SEQUENCE</scope>
    <source>
        <strain evidence="7">HUAS MG91</strain>
    </source>
</reference>
<dbReference type="AlphaFoldDB" id="A0AAU8IX80"/>
<gene>
    <name evidence="7" type="ORF">ABII15_24375</name>
</gene>
<dbReference type="RefSeq" id="WP_353944421.1">
    <property type="nucleotide sequence ID" value="NZ_CP159534.1"/>
</dbReference>
<dbReference type="GO" id="GO:0020037">
    <property type="term" value="F:heme binding"/>
    <property type="evidence" value="ECO:0007669"/>
    <property type="project" value="InterPro"/>
</dbReference>
<evidence type="ECO:0000256" key="1">
    <source>
        <dbReference type="ARBA" id="ARBA00022448"/>
    </source>
</evidence>
<organism evidence="7">
    <name type="scientific">Streptomyces tabacisoli</name>
    <dbReference type="NCBI Taxonomy" id="3156398"/>
    <lineage>
        <taxon>Bacteria</taxon>
        <taxon>Bacillati</taxon>
        <taxon>Actinomycetota</taxon>
        <taxon>Actinomycetes</taxon>
        <taxon>Kitasatosporales</taxon>
        <taxon>Streptomycetaceae</taxon>
        <taxon>Streptomyces</taxon>
    </lineage>
</organism>
<dbReference type="InterPro" id="IPR012292">
    <property type="entry name" value="Globin/Proto"/>
</dbReference>
<protein>
    <submittedName>
        <fullName evidence="7">Antibiotic biosynthesis monooxygenase</fullName>
    </submittedName>
</protein>
<keyword evidence="7" id="KW-0560">Oxidoreductase</keyword>
<evidence type="ECO:0000256" key="2">
    <source>
        <dbReference type="ARBA" id="ARBA00022617"/>
    </source>
</evidence>
<dbReference type="SUPFAM" id="SSF46458">
    <property type="entry name" value="Globin-like"/>
    <property type="match status" value="1"/>
</dbReference>
<dbReference type="GO" id="GO:0004497">
    <property type="term" value="F:monooxygenase activity"/>
    <property type="evidence" value="ECO:0007669"/>
    <property type="project" value="UniProtKB-KW"/>
</dbReference>
<evidence type="ECO:0000256" key="3">
    <source>
        <dbReference type="ARBA" id="ARBA00022723"/>
    </source>
</evidence>
<dbReference type="InterPro" id="IPR011008">
    <property type="entry name" value="Dimeric_a/b-barrel"/>
</dbReference>
<evidence type="ECO:0000256" key="4">
    <source>
        <dbReference type="ARBA" id="ARBA00023004"/>
    </source>
</evidence>